<comment type="similarity">
    <text evidence="2">Belongs to the Fur family.</text>
</comment>
<reference evidence="12 13" key="1">
    <citation type="submission" date="2015-12" db="EMBL/GenBank/DDBJ databases">
        <title>Serinicoccus chungangenesis strain CD08_5 genome sequencing and assembly.</title>
        <authorList>
            <person name="Chander A.M."/>
            <person name="Kaur G."/>
            <person name="Nair G.R."/>
            <person name="Dhawan D.K."/>
            <person name="Kochhar R.K."/>
            <person name="Mayilraj S."/>
            <person name="Bhadada S.K."/>
        </authorList>
    </citation>
    <scope>NUCLEOTIDE SEQUENCE [LARGE SCALE GENOMIC DNA]</scope>
    <source>
        <strain evidence="12 13">CD08_5</strain>
    </source>
</reference>
<evidence type="ECO:0000256" key="6">
    <source>
        <dbReference type="ARBA" id="ARBA00022833"/>
    </source>
</evidence>
<organism evidence="12 13">
    <name type="scientific">Serinicoccus chungangensis</name>
    <dbReference type="NCBI Taxonomy" id="767452"/>
    <lineage>
        <taxon>Bacteria</taxon>
        <taxon>Bacillati</taxon>
        <taxon>Actinomycetota</taxon>
        <taxon>Actinomycetes</taxon>
        <taxon>Micrococcales</taxon>
        <taxon>Ornithinimicrobiaceae</taxon>
        <taxon>Serinicoccus</taxon>
    </lineage>
</organism>
<dbReference type="SUPFAM" id="SSF46785">
    <property type="entry name" value="Winged helix' DNA-binding domain"/>
    <property type="match status" value="1"/>
</dbReference>
<proteinExistence type="inferred from homology"/>
<dbReference type="GO" id="GO:0008270">
    <property type="term" value="F:zinc ion binding"/>
    <property type="evidence" value="ECO:0007669"/>
    <property type="project" value="TreeGrafter"/>
</dbReference>
<evidence type="ECO:0000256" key="2">
    <source>
        <dbReference type="ARBA" id="ARBA00007957"/>
    </source>
</evidence>
<evidence type="ECO:0000256" key="5">
    <source>
        <dbReference type="ARBA" id="ARBA00022723"/>
    </source>
</evidence>
<comment type="subcellular location">
    <subcellularLocation>
        <location evidence="1">Cytoplasm</location>
    </subcellularLocation>
</comment>
<dbReference type="PANTHER" id="PTHR33202:SF18">
    <property type="entry name" value="TRANSCRIPTIONAL REGULATOR FURA"/>
    <property type="match status" value="1"/>
</dbReference>
<dbReference type="Proteomes" id="UP000054837">
    <property type="component" value="Unassembled WGS sequence"/>
</dbReference>
<keyword evidence="9" id="KW-0238">DNA-binding</keyword>
<sequence length="159" mass="17247">MTPSPASADALRGAGLRVTPPRLAVLDTLQRHPHLEATDVVRLTRAQHRGVSVQGVYDVLRVLASAHLVRRIQPAHAVARYELDLGDNHHHVVCRGCEVLVDVPCVVGTAPCVDTAGASALGFEVDEAEVIYWGLCPTCRDRATHQTTDVPSTHRKEQV</sequence>
<dbReference type="CDD" id="cd07153">
    <property type="entry name" value="Fur_like"/>
    <property type="match status" value="1"/>
</dbReference>
<dbReference type="Pfam" id="PF01475">
    <property type="entry name" value="FUR"/>
    <property type="match status" value="1"/>
</dbReference>
<dbReference type="InterPro" id="IPR043135">
    <property type="entry name" value="Fur_C"/>
</dbReference>
<feature type="binding site" evidence="11">
    <location>
        <position position="97"/>
    </location>
    <ligand>
        <name>Zn(2+)</name>
        <dbReference type="ChEBI" id="CHEBI:29105"/>
    </ligand>
</feature>
<keyword evidence="10" id="KW-0804">Transcription</keyword>
<protein>
    <submittedName>
        <fullName evidence="12">Fur family transcriptional regulator</fullName>
    </submittedName>
</protein>
<dbReference type="STRING" id="767452.AVL62_08850"/>
<feature type="binding site" evidence="11">
    <location>
        <position position="136"/>
    </location>
    <ligand>
        <name>Zn(2+)</name>
        <dbReference type="ChEBI" id="CHEBI:29105"/>
    </ligand>
</feature>
<keyword evidence="6 11" id="KW-0862">Zinc</keyword>
<evidence type="ECO:0000313" key="13">
    <source>
        <dbReference type="Proteomes" id="UP000054837"/>
    </source>
</evidence>
<comment type="cofactor">
    <cofactor evidence="11">
        <name>Zn(2+)</name>
        <dbReference type="ChEBI" id="CHEBI:29105"/>
    </cofactor>
    <text evidence="11">Binds 1 zinc ion per subunit.</text>
</comment>
<gene>
    <name evidence="12" type="ORF">AVL62_08850</name>
</gene>
<keyword evidence="13" id="KW-1185">Reference proteome</keyword>
<evidence type="ECO:0000256" key="11">
    <source>
        <dbReference type="PIRSR" id="PIRSR602481-1"/>
    </source>
</evidence>
<keyword evidence="7" id="KW-0408">Iron</keyword>
<evidence type="ECO:0000256" key="7">
    <source>
        <dbReference type="ARBA" id="ARBA00023004"/>
    </source>
</evidence>
<dbReference type="EMBL" id="LQBL01000032">
    <property type="protein sequence ID" value="KUG51451.1"/>
    <property type="molecule type" value="Genomic_DNA"/>
</dbReference>
<keyword evidence="5 11" id="KW-0479">Metal-binding</keyword>
<dbReference type="OrthoDB" id="5242893at2"/>
<dbReference type="Gene3D" id="3.30.1490.190">
    <property type="match status" value="1"/>
</dbReference>
<dbReference type="GO" id="GO:1900376">
    <property type="term" value="P:regulation of secondary metabolite biosynthetic process"/>
    <property type="evidence" value="ECO:0007669"/>
    <property type="project" value="TreeGrafter"/>
</dbReference>
<dbReference type="GO" id="GO:0045892">
    <property type="term" value="P:negative regulation of DNA-templated transcription"/>
    <property type="evidence" value="ECO:0007669"/>
    <property type="project" value="TreeGrafter"/>
</dbReference>
<keyword evidence="3" id="KW-0963">Cytoplasm</keyword>
<evidence type="ECO:0000256" key="1">
    <source>
        <dbReference type="ARBA" id="ARBA00004496"/>
    </source>
</evidence>
<dbReference type="Gene3D" id="1.10.10.10">
    <property type="entry name" value="Winged helix-like DNA-binding domain superfamily/Winged helix DNA-binding domain"/>
    <property type="match status" value="1"/>
</dbReference>
<dbReference type="GO" id="GO:0003700">
    <property type="term" value="F:DNA-binding transcription factor activity"/>
    <property type="evidence" value="ECO:0007669"/>
    <property type="project" value="InterPro"/>
</dbReference>
<dbReference type="PANTHER" id="PTHR33202">
    <property type="entry name" value="ZINC UPTAKE REGULATION PROTEIN"/>
    <property type="match status" value="1"/>
</dbReference>
<keyword evidence="4" id="KW-0678">Repressor</keyword>
<dbReference type="GO" id="GO:0000976">
    <property type="term" value="F:transcription cis-regulatory region binding"/>
    <property type="evidence" value="ECO:0007669"/>
    <property type="project" value="TreeGrafter"/>
</dbReference>
<name>A0A0W8I154_9MICO</name>
<dbReference type="GO" id="GO:0005737">
    <property type="term" value="C:cytoplasm"/>
    <property type="evidence" value="ECO:0007669"/>
    <property type="project" value="UniProtKB-SubCell"/>
</dbReference>
<evidence type="ECO:0000256" key="8">
    <source>
        <dbReference type="ARBA" id="ARBA00023015"/>
    </source>
</evidence>
<keyword evidence="8" id="KW-0805">Transcription regulation</keyword>
<dbReference type="RefSeq" id="WP_058892347.1">
    <property type="nucleotide sequence ID" value="NZ_LQBL01000032.1"/>
</dbReference>
<dbReference type="InterPro" id="IPR036388">
    <property type="entry name" value="WH-like_DNA-bd_sf"/>
</dbReference>
<evidence type="ECO:0000256" key="9">
    <source>
        <dbReference type="ARBA" id="ARBA00023125"/>
    </source>
</evidence>
<evidence type="ECO:0000256" key="10">
    <source>
        <dbReference type="ARBA" id="ARBA00023163"/>
    </source>
</evidence>
<accession>A0A0W8I154</accession>
<evidence type="ECO:0000313" key="12">
    <source>
        <dbReference type="EMBL" id="KUG51451.1"/>
    </source>
</evidence>
<feature type="binding site" evidence="11">
    <location>
        <position position="94"/>
    </location>
    <ligand>
        <name>Zn(2+)</name>
        <dbReference type="ChEBI" id="CHEBI:29105"/>
    </ligand>
</feature>
<evidence type="ECO:0000256" key="4">
    <source>
        <dbReference type="ARBA" id="ARBA00022491"/>
    </source>
</evidence>
<feature type="binding site" evidence="11">
    <location>
        <position position="139"/>
    </location>
    <ligand>
        <name>Zn(2+)</name>
        <dbReference type="ChEBI" id="CHEBI:29105"/>
    </ligand>
</feature>
<dbReference type="InterPro" id="IPR002481">
    <property type="entry name" value="FUR"/>
</dbReference>
<evidence type="ECO:0000256" key="3">
    <source>
        <dbReference type="ARBA" id="ARBA00022490"/>
    </source>
</evidence>
<dbReference type="InterPro" id="IPR036390">
    <property type="entry name" value="WH_DNA-bd_sf"/>
</dbReference>
<dbReference type="AlphaFoldDB" id="A0A0W8I154"/>
<comment type="caution">
    <text evidence="12">The sequence shown here is derived from an EMBL/GenBank/DDBJ whole genome shotgun (WGS) entry which is preliminary data.</text>
</comment>